<protein>
    <recommendedName>
        <fullName evidence="1">LicD/FKTN/FKRP nucleotidyltransferase domain-containing protein</fullName>
    </recommendedName>
</protein>
<dbReference type="GO" id="GO:0009100">
    <property type="term" value="P:glycoprotein metabolic process"/>
    <property type="evidence" value="ECO:0007669"/>
    <property type="project" value="UniProtKB-ARBA"/>
</dbReference>
<comment type="caution">
    <text evidence="2">The sequence shown here is derived from an EMBL/GenBank/DDBJ whole genome shotgun (WGS) entry which is preliminary data.</text>
</comment>
<dbReference type="RefSeq" id="WP_102735527.1">
    <property type="nucleotide sequence ID" value="NZ_PJKN01000002.1"/>
</dbReference>
<proteinExistence type="predicted"/>
<feature type="domain" description="LicD/FKTN/FKRP nucleotidyltransferase" evidence="1">
    <location>
        <begin position="83"/>
        <end position="274"/>
    </location>
</feature>
<dbReference type="InterPro" id="IPR007074">
    <property type="entry name" value="LicD/FKTN/FKRP_NTP_transf"/>
</dbReference>
<gene>
    <name evidence="2" type="ORF">CXU09_05750</name>
</gene>
<dbReference type="AlphaFoldDB" id="A0AAP8NMF2"/>
<dbReference type="InterPro" id="IPR052942">
    <property type="entry name" value="LPS_cholinephosphotransferase"/>
</dbReference>
<reference evidence="2 3" key="1">
    <citation type="journal article" date="2017" name="BMC Genomics">
        <title>Genome sequencing of 39 Akkermansia muciniphila isolates reveals its population structure, genomic and functional diverisity, and global distribution in mammalian gut microbiotas.</title>
        <authorList>
            <person name="Guo X."/>
            <person name="Li S."/>
            <person name="Zhang J."/>
            <person name="Wu F."/>
            <person name="Li X."/>
            <person name="Wu D."/>
            <person name="Zhang M."/>
            <person name="Ou Z."/>
            <person name="Jie Z."/>
            <person name="Yan Q."/>
            <person name="Li P."/>
            <person name="Yi J."/>
            <person name="Peng Y."/>
        </authorList>
    </citation>
    <scope>NUCLEOTIDE SEQUENCE [LARGE SCALE GENOMIC DNA]</scope>
    <source>
        <strain evidence="2 3">GP43</strain>
    </source>
</reference>
<evidence type="ECO:0000313" key="3">
    <source>
        <dbReference type="Proteomes" id="UP000235914"/>
    </source>
</evidence>
<dbReference type="Pfam" id="PF04991">
    <property type="entry name" value="LicD"/>
    <property type="match status" value="1"/>
</dbReference>
<accession>A0AAP8NMF2</accession>
<evidence type="ECO:0000313" key="2">
    <source>
        <dbReference type="EMBL" id="PNC57068.1"/>
    </source>
</evidence>
<evidence type="ECO:0000259" key="1">
    <source>
        <dbReference type="Pfam" id="PF04991"/>
    </source>
</evidence>
<dbReference type="Proteomes" id="UP000235914">
    <property type="component" value="Unassembled WGS sequence"/>
</dbReference>
<name>A0AAP8NMF2_9BACT</name>
<dbReference type="PANTHER" id="PTHR43404">
    <property type="entry name" value="LIPOPOLYSACCHARIDE CHOLINEPHOSPHOTRANSFERASE LICD"/>
    <property type="match status" value="1"/>
</dbReference>
<dbReference type="EMBL" id="PJKN01000002">
    <property type="protein sequence ID" value="PNC57068.1"/>
    <property type="molecule type" value="Genomic_DNA"/>
</dbReference>
<organism evidence="2 3">
    <name type="scientific">Akkermansia muciniphila</name>
    <dbReference type="NCBI Taxonomy" id="239935"/>
    <lineage>
        <taxon>Bacteria</taxon>
        <taxon>Pseudomonadati</taxon>
        <taxon>Verrucomicrobiota</taxon>
        <taxon>Verrucomicrobiia</taxon>
        <taxon>Verrucomicrobiales</taxon>
        <taxon>Akkermansiaceae</taxon>
        <taxon>Akkermansia</taxon>
    </lineage>
</organism>
<dbReference type="PANTHER" id="PTHR43404:SF2">
    <property type="entry name" value="LIPOPOLYSACCHARIDE CHOLINEPHOSPHOTRANSFERASE LICD"/>
    <property type="match status" value="1"/>
</dbReference>
<sequence length="319" mass="36982">MAGLGRVKYMVLCNLPYRLRKIAGRVAKKCRRRRDRSLDAKLEDIRNLLIYNHPISSVPPATGKLRLLQDGNTVLLALFARKCRENGLRYWLDYGTLLGAVRHRGFIPWDDDLDVSMMRPEFDRLLELLPVLFPREEGFTWNRHAFLQIGYEGTPLNLDVYPYHFYSESLSSPERHEKLDRLMSGFKKDVVLVGARMNLTDEQVQEKIRRDILEGRDAAGEEEAPGIFLSPAITFTKNTHLSYETFFPLGSAEFEGVMFSVPNHARQYLQFFYGDYLSYPERIQFKHPSVKAMVEKVPFEAAVNRFIDVYGKRIDAPRP</sequence>